<keyword evidence="4" id="KW-0808">Transferase</keyword>
<evidence type="ECO:0000256" key="1">
    <source>
        <dbReference type="ARBA" id="ARBA00000085"/>
    </source>
</evidence>
<dbReference type="CDD" id="cd00082">
    <property type="entry name" value="HisKA"/>
    <property type="match status" value="1"/>
</dbReference>
<dbReference type="InterPro" id="IPR005467">
    <property type="entry name" value="His_kinase_dom"/>
</dbReference>
<keyword evidence="3" id="KW-0597">Phosphoprotein</keyword>
<reference evidence="10 11" key="1">
    <citation type="submission" date="2020-07" db="EMBL/GenBank/DDBJ databases">
        <authorList>
            <person name="Cui H."/>
        </authorList>
    </citation>
    <scope>NUCLEOTIDE SEQUENCE [LARGE SCALE GENOMIC DNA]</scope>
    <source>
        <strain evidence="10 11">YPL8</strain>
    </source>
</reference>
<evidence type="ECO:0000313" key="10">
    <source>
        <dbReference type="EMBL" id="QLG48678.1"/>
    </source>
</evidence>
<evidence type="ECO:0000259" key="8">
    <source>
        <dbReference type="PROSITE" id="PS50112"/>
    </source>
</evidence>
<dbReference type="InterPro" id="IPR036890">
    <property type="entry name" value="HATPase_C_sf"/>
</dbReference>
<dbReference type="Gene3D" id="1.10.287.130">
    <property type="match status" value="1"/>
</dbReference>
<evidence type="ECO:0000313" key="11">
    <source>
        <dbReference type="Proteomes" id="UP000509241"/>
    </source>
</evidence>
<dbReference type="PROSITE" id="PS50112">
    <property type="entry name" value="PAS"/>
    <property type="match status" value="1"/>
</dbReference>
<dbReference type="Pfam" id="PF08447">
    <property type="entry name" value="PAS_3"/>
    <property type="match status" value="1"/>
</dbReference>
<dbReference type="OrthoDB" id="8127at2157"/>
<keyword evidence="6" id="KW-0902">Two-component regulatory system</keyword>
<dbReference type="Gene3D" id="3.30.565.10">
    <property type="entry name" value="Histidine kinase-like ATPase, C-terminal domain"/>
    <property type="match status" value="1"/>
</dbReference>
<comment type="catalytic activity">
    <reaction evidence="1">
        <text>ATP + protein L-histidine = ADP + protein N-phospho-L-histidine.</text>
        <dbReference type="EC" id="2.7.13.3"/>
    </reaction>
</comment>
<evidence type="ECO:0000259" key="7">
    <source>
        <dbReference type="PROSITE" id="PS50109"/>
    </source>
</evidence>
<dbReference type="KEGG" id="haly:HYG82_07365"/>
<name>A0A7D5KK31_9EURY</name>
<dbReference type="CDD" id="cd00130">
    <property type="entry name" value="PAS"/>
    <property type="match status" value="1"/>
</dbReference>
<evidence type="ECO:0000256" key="6">
    <source>
        <dbReference type="ARBA" id="ARBA00023012"/>
    </source>
</evidence>
<dbReference type="SUPFAM" id="SSF47384">
    <property type="entry name" value="Homodimeric domain of signal transducing histidine kinase"/>
    <property type="match status" value="1"/>
</dbReference>
<dbReference type="InterPro" id="IPR000700">
    <property type="entry name" value="PAS-assoc_C"/>
</dbReference>
<dbReference type="PROSITE" id="PS50109">
    <property type="entry name" value="HIS_KIN"/>
    <property type="match status" value="1"/>
</dbReference>
<dbReference type="InterPro" id="IPR036097">
    <property type="entry name" value="HisK_dim/P_sf"/>
</dbReference>
<dbReference type="Proteomes" id="UP000509241">
    <property type="component" value="Chromosome"/>
</dbReference>
<dbReference type="CDD" id="cd00075">
    <property type="entry name" value="HATPase"/>
    <property type="match status" value="1"/>
</dbReference>
<dbReference type="InterPro" id="IPR050736">
    <property type="entry name" value="Sensor_HK_Regulatory"/>
</dbReference>
<dbReference type="InterPro" id="IPR004358">
    <property type="entry name" value="Sig_transdc_His_kin-like_C"/>
</dbReference>
<keyword evidence="11" id="KW-1185">Reference proteome</keyword>
<evidence type="ECO:0000256" key="4">
    <source>
        <dbReference type="ARBA" id="ARBA00022679"/>
    </source>
</evidence>
<dbReference type="InterPro" id="IPR035965">
    <property type="entry name" value="PAS-like_dom_sf"/>
</dbReference>
<dbReference type="InterPro" id="IPR000014">
    <property type="entry name" value="PAS"/>
</dbReference>
<dbReference type="PRINTS" id="PR00344">
    <property type="entry name" value="BCTRLSENSOR"/>
</dbReference>
<sequence length="334" mass="37259">MNQQLRELADTTDDVFWVFSSDWEELRFVNAAYEAIFGQPVAEFEANPLSFLDQVHRDDVDRVIRATERASAGESLQIEYRVNKSEAFTLWVESRCKPVTDADGNVESIAGFTREITERKIREQSLVEKNEQLEQFASTVAHDLRNPLNVADGNIELAMEDSESEYLDIVSEAIAAMDVLIEDLLALAKEGATIDHRSQVSFEEVVETSSENIVMTDSTLEIRGRGLLNCDPSRVREALENLFRNAIEHSDTSVTITAGILDTRDGFYVEDDGPGIDPCDRNHVFERGYTNVTQGSGLGLAIVKNIIDAHGWDIDVCTSPTGGARFEITDVEFV</sequence>
<evidence type="ECO:0000256" key="2">
    <source>
        <dbReference type="ARBA" id="ARBA00012438"/>
    </source>
</evidence>
<dbReference type="InterPro" id="IPR013655">
    <property type="entry name" value="PAS_fold_3"/>
</dbReference>
<dbReference type="EMBL" id="CP058601">
    <property type="protein sequence ID" value="QLG48678.1"/>
    <property type="molecule type" value="Genomic_DNA"/>
</dbReference>
<dbReference type="EC" id="2.7.13.3" evidence="2"/>
<dbReference type="SMART" id="SM00387">
    <property type="entry name" value="HATPase_c"/>
    <property type="match status" value="1"/>
</dbReference>
<dbReference type="SMART" id="SM00388">
    <property type="entry name" value="HisKA"/>
    <property type="match status" value="1"/>
</dbReference>
<feature type="domain" description="PAS" evidence="8">
    <location>
        <begin position="1"/>
        <end position="74"/>
    </location>
</feature>
<protein>
    <recommendedName>
        <fullName evidence="2">histidine kinase</fullName>
        <ecNumber evidence="2">2.7.13.3</ecNumber>
    </recommendedName>
</protein>
<proteinExistence type="predicted"/>
<feature type="domain" description="Histidine kinase" evidence="7">
    <location>
        <begin position="139"/>
        <end position="329"/>
    </location>
</feature>
<dbReference type="GeneID" id="56033098"/>
<evidence type="ECO:0000256" key="3">
    <source>
        <dbReference type="ARBA" id="ARBA00022553"/>
    </source>
</evidence>
<feature type="domain" description="PAC" evidence="9">
    <location>
        <begin position="76"/>
        <end position="128"/>
    </location>
</feature>
<dbReference type="PANTHER" id="PTHR43711:SF1">
    <property type="entry name" value="HISTIDINE KINASE 1"/>
    <property type="match status" value="1"/>
</dbReference>
<accession>A0A7D5KK31</accession>
<organism evidence="10 11">
    <name type="scientific">Natrinema halophilum</name>
    <dbReference type="NCBI Taxonomy" id="1699371"/>
    <lineage>
        <taxon>Archaea</taxon>
        <taxon>Methanobacteriati</taxon>
        <taxon>Methanobacteriota</taxon>
        <taxon>Stenosarchaea group</taxon>
        <taxon>Halobacteria</taxon>
        <taxon>Halobacteriales</taxon>
        <taxon>Natrialbaceae</taxon>
        <taxon>Natrinema</taxon>
    </lineage>
</organism>
<dbReference type="AlphaFoldDB" id="A0A7D5KK31"/>
<dbReference type="InterPro" id="IPR003661">
    <property type="entry name" value="HisK_dim/P_dom"/>
</dbReference>
<dbReference type="Pfam" id="PF02518">
    <property type="entry name" value="HATPase_c"/>
    <property type="match status" value="1"/>
</dbReference>
<gene>
    <name evidence="10" type="ORF">HYG82_07365</name>
</gene>
<dbReference type="SUPFAM" id="SSF55874">
    <property type="entry name" value="ATPase domain of HSP90 chaperone/DNA topoisomerase II/histidine kinase"/>
    <property type="match status" value="1"/>
</dbReference>
<dbReference type="Gene3D" id="3.30.450.20">
    <property type="entry name" value="PAS domain"/>
    <property type="match status" value="1"/>
</dbReference>
<dbReference type="RefSeq" id="WP_179260415.1">
    <property type="nucleotide sequence ID" value="NZ_CP058601.1"/>
</dbReference>
<dbReference type="InterPro" id="IPR003594">
    <property type="entry name" value="HATPase_dom"/>
</dbReference>
<evidence type="ECO:0000256" key="5">
    <source>
        <dbReference type="ARBA" id="ARBA00022777"/>
    </source>
</evidence>
<dbReference type="PROSITE" id="PS50113">
    <property type="entry name" value="PAC"/>
    <property type="match status" value="1"/>
</dbReference>
<dbReference type="GO" id="GO:0000155">
    <property type="term" value="F:phosphorelay sensor kinase activity"/>
    <property type="evidence" value="ECO:0007669"/>
    <property type="project" value="InterPro"/>
</dbReference>
<dbReference type="SMART" id="SM00091">
    <property type="entry name" value="PAS"/>
    <property type="match status" value="1"/>
</dbReference>
<dbReference type="NCBIfam" id="TIGR00229">
    <property type="entry name" value="sensory_box"/>
    <property type="match status" value="1"/>
</dbReference>
<dbReference type="Pfam" id="PF00512">
    <property type="entry name" value="HisKA"/>
    <property type="match status" value="1"/>
</dbReference>
<keyword evidence="5 10" id="KW-0418">Kinase</keyword>
<evidence type="ECO:0000259" key="9">
    <source>
        <dbReference type="PROSITE" id="PS50113"/>
    </source>
</evidence>
<dbReference type="SUPFAM" id="SSF55785">
    <property type="entry name" value="PYP-like sensor domain (PAS domain)"/>
    <property type="match status" value="1"/>
</dbReference>
<dbReference type="PANTHER" id="PTHR43711">
    <property type="entry name" value="TWO-COMPONENT HISTIDINE KINASE"/>
    <property type="match status" value="1"/>
</dbReference>